<sequence length="18" mass="2162">MTSKKEELYSLLKPCVEY</sequence>
<organism evidence="1">
    <name type="scientific">Arundo donax</name>
    <name type="common">Giant reed</name>
    <name type="synonym">Donax arundinaceus</name>
    <dbReference type="NCBI Taxonomy" id="35708"/>
    <lineage>
        <taxon>Eukaryota</taxon>
        <taxon>Viridiplantae</taxon>
        <taxon>Streptophyta</taxon>
        <taxon>Embryophyta</taxon>
        <taxon>Tracheophyta</taxon>
        <taxon>Spermatophyta</taxon>
        <taxon>Magnoliopsida</taxon>
        <taxon>Liliopsida</taxon>
        <taxon>Poales</taxon>
        <taxon>Poaceae</taxon>
        <taxon>PACMAD clade</taxon>
        <taxon>Arundinoideae</taxon>
        <taxon>Arundineae</taxon>
        <taxon>Arundo</taxon>
    </lineage>
</organism>
<accession>A0A0A9HCL7</accession>
<dbReference type="AlphaFoldDB" id="A0A0A9HCL7"/>
<name>A0A0A9HCL7_ARUDO</name>
<dbReference type="EMBL" id="GBRH01162956">
    <property type="protein sequence ID" value="JAE34940.1"/>
    <property type="molecule type" value="Transcribed_RNA"/>
</dbReference>
<reference evidence="1" key="1">
    <citation type="submission" date="2014-09" db="EMBL/GenBank/DDBJ databases">
        <authorList>
            <person name="Magalhaes I.L.F."/>
            <person name="Oliveira U."/>
            <person name="Santos F.R."/>
            <person name="Vidigal T.H.D.A."/>
            <person name="Brescovit A.D."/>
            <person name="Santos A.J."/>
        </authorList>
    </citation>
    <scope>NUCLEOTIDE SEQUENCE</scope>
    <source>
        <tissue evidence="1">Shoot tissue taken approximately 20 cm above the soil surface</tissue>
    </source>
</reference>
<protein>
    <submittedName>
        <fullName evidence="1">Uncharacterized protein</fullName>
    </submittedName>
</protein>
<evidence type="ECO:0000313" key="1">
    <source>
        <dbReference type="EMBL" id="JAE34940.1"/>
    </source>
</evidence>
<reference evidence="1" key="2">
    <citation type="journal article" date="2015" name="Data Brief">
        <title>Shoot transcriptome of the giant reed, Arundo donax.</title>
        <authorList>
            <person name="Barrero R.A."/>
            <person name="Guerrero F.D."/>
            <person name="Moolhuijzen P."/>
            <person name="Goolsby J.A."/>
            <person name="Tidwell J."/>
            <person name="Bellgard S.E."/>
            <person name="Bellgard M.I."/>
        </authorList>
    </citation>
    <scope>NUCLEOTIDE SEQUENCE</scope>
    <source>
        <tissue evidence="1">Shoot tissue taken approximately 20 cm above the soil surface</tissue>
    </source>
</reference>
<proteinExistence type="predicted"/>